<proteinExistence type="predicted"/>
<dbReference type="EMBL" id="CM024801">
    <property type="protein sequence ID" value="KAG8011622.1"/>
    <property type="molecule type" value="Genomic_DNA"/>
</dbReference>
<comment type="caution">
    <text evidence="1">The sequence shown here is derived from an EMBL/GenBank/DDBJ whole genome shotgun (WGS) entry which is preliminary data.</text>
</comment>
<reference evidence="1" key="1">
    <citation type="submission" date="2020-04" db="EMBL/GenBank/DDBJ databases">
        <title>A chromosome-scale assembly and high-density genetic map of the yellow drum (Nibea albiflora) genome.</title>
        <authorList>
            <person name="Xu D."/>
            <person name="Zhang W."/>
            <person name="Chen R."/>
            <person name="Tan P."/>
            <person name="Wang L."/>
            <person name="Song H."/>
            <person name="Tian L."/>
            <person name="Zhu Q."/>
            <person name="Wang B."/>
        </authorList>
    </citation>
    <scope>NUCLEOTIDE SEQUENCE</scope>
    <source>
        <strain evidence="1">ZJHYS-2018</strain>
    </source>
</reference>
<name>A0ACB7FBP4_NIBAL</name>
<evidence type="ECO:0000313" key="2">
    <source>
        <dbReference type="Proteomes" id="UP000805704"/>
    </source>
</evidence>
<gene>
    <name evidence="1" type="ORF">GBF38_003881</name>
</gene>
<accession>A0ACB7FBP4</accession>
<protein>
    <submittedName>
        <fullName evidence="1">Uncharacterized protein</fullName>
    </submittedName>
</protein>
<organism evidence="1 2">
    <name type="scientific">Nibea albiflora</name>
    <name type="common">Yellow drum</name>
    <name type="synonym">Corvina albiflora</name>
    <dbReference type="NCBI Taxonomy" id="240163"/>
    <lineage>
        <taxon>Eukaryota</taxon>
        <taxon>Metazoa</taxon>
        <taxon>Chordata</taxon>
        <taxon>Craniata</taxon>
        <taxon>Vertebrata</taxon>
        <taxon>Euteleostomi</taxon>
        <taxon>Actinopterygii</taxon>
        <taxon>Neopterygii</taxon>
        <taxon>Teleostei</taxon>
        <taxon>Neoteleostei</taxon>
        <taxon>Acanthomorphata</taxon>
        <taxon>Eupercaria</taxon>
        <taxon>Sciaenidae</taxon>
        <taxon>Nibea</taxon>
    </lineage>
</organism>
<dbReference type="Proteomes" id="UP000805704">
    <property type="component" value="Chromosome 13"/>
</dbReference>
<keyword evidence="2" id="KW-1185">Reference proteome</keyword>
<evidence type="ECO:0000313" key="1">
    <source>
        <dbReference type="EMBL" id="KAG8011622.1"/>
    </source>
</evidence>
<sequence length="148" mass="15748">MSNGSISKEEEAKPAKQGKEEVPLKVETATESASVIEENGEGEDSKPVAEEQPSSIQMSEEALPPPPPPSEEIPSEATDPENPPEVASDFPPPPHDDSGFQSPSSEGTEVEEEEEKVVPQPAEVHSNESVGTAPESETKSSDSETREQ</sequence>